<dbReference type="EMBL" id="FR687361">
    <property type="protein sequence ID" value="CBW77340.1"/>
    <property type="molecule type" value="Genomic_DNA"/>
</dbReference>
<accession>E5AW38</accession>
<dbReference type="AlphaFoldDB" id="E5AW38"/>
<evidence type="ECO:0000313" key="2">
    <source>
        <dbReference type="EMBL" id="CBW77340.1"/>
    </source>
</evidence>
<dbReference type="KEGG" id="brh:RBRH_01782"/>
<protein>
    <submittedName>
        <fullName evidence="2">Uncharacterized protein</fullName>
    </submittedName>
</protein>
<gene>
    <name evidence="2" type="ordered locus">RBRH_01782</name>
</gene>
<feature type="region of interest" description="Disordered" evidence="1">
    <location>
        <begin position="70"/>
        <end position="100"/>
    </location>
</feature>
<organism evidence="2 3">
    <name type="scientific">Mycetohabitans rhizoxinica (strain DSM 19002 / CIP 109453 / HKI 454)</name>
    <name type="common">Paraburkholderia rhizoxinica</name>
    <dbReference type="NCBI Taxonomy" id="882378"/>
    <lineage>
        <taxon>Bacteria</taxon>
        <taxon>Pseudomonadati</taxon>
        <taxon>Pseudomonadota</taxon>
        <taxon>Betaproteobacteria</taxon>
        <taxon>Burkholderiales</taxon>
        <taxon>Burkholderiaceae</taxon>
        <taxon>Mycetohabitans</taxon>
    </lineage>
</organism>
<geneLocation type="plasmid" evidence="2 3">
    <name>pBRH02</name>
</geneLocation>
<evidence type="ECO:0000256" key="1">
    <source>
        <dbReference type="SAM" id="MobiDB-lite"/>
    </source>
</evidence>
<dbReference type="HOGENOM" id="CLU_508709_0_0_4"/>
<proteinExistence type="predicted"/>
<reference key="1">
    <citation type="submission" date="2010-09" db="EMBL/GenBank/DDBJ databases">
        <title>Complete genome sequence of Burkholderia rhizoxinica, the endosymbiont of the phytopathogenic fungus Rhizopus microsporus.</title>
        <authorList>
            <person name="Lackner G."/>
            <person name="Moebius N."/>
            <person name="Partida-Martinez L.P."/>
            <person name="Hertweck C."/>
        </authorList>
    </citation>
    <scope>NUCLEOTIDE SEQUENCE</scope>
    <source>
        <strain>HKI 454</strain>
    </source>
</reference>
<name>E5AW38_MYCRK</name>
<keyword evidence="2" id="KW-0614">Plasmid</keyword>
<feature type="compositionally biased region" description="Polar residues" evidence="1">
    <location>
        <begin position="91"/>
        <end position="100"/>
    </location>
</feature>
<evidence type="ECO:0000313" key="3">
    <source>
        <dbReference type="Proteomes" id="UP000007437"/>
    </source>
</evidence>
<sequence length="581" mass="65220">MKTTLCMPDQQWLGKPFIHALYSRRTPIRIRPGGIATLGFSFILDTSSMDFNTTPPPNAHNAAIYASIDSHKSGPSNSPPSGFFSVGDPHTAQQQAPANSSGIAPMERVHVFLKKTLREKNVESEVRIGALRELLDGLNSDVADPNILLAVLDRLAMTGINEFPRAEQLEAFTHIFAEVVKIPNSKALQDKMIDHFEPAYHVVSTAGLGSYHVVPAESMIAVFDAIFSRTIAGPLEERRKILPLLALQLDSSHWTGEQSWAAVHGRPYKPRPELMTRFDRLLNEMARLDDLGQAKLSAKLANQLFVLHCLDRTLVLERHRRLLSYVEALPENLQATPRKALGRAIRWLPEHTRLATYESMLEAAKRLSIGKGDALSGLPEALAGLTAAEQNRRLQQWKYEILPMLDLSDQEPIVAGLIAAFGNLAEGNNPEFALALALDTFDRTSGGQNMDKDRFDDIIRGIRGNLTHTYSPETLERVLDLSSGIPPSTRRRLLLDLERWLDVKLLKEKLSKQEQLLLPIQARARDERAKLAPKPRLNLDPDPLPVTWWEDPDRRKAAAHTDGERRRRPIVDWIKARLVRR</sequence>
<dbReference type="Proteomes" id="UP000007437">
    <property type="component" value="Plasmid pBRH02"/>
</dbReference>
<reference evidence="2 3" key="2">
    <citation type="journal article" date="2011" name="J. Bacteriol.">
        <title>Complete genome sequence of Burkholderia rhizoxinica, an endosymbiont of Rhizopus microsporus.</title>
        <authorList>
            <person name="Lackner G."/>
            <person name="Moebius N."/>
            <person name="Partida-Martinez L."/>
            <person name="Hertweck C."/>
        </authorList>
    </citation>
    <scope>NUCLEOTIDE SEQUENCE [LARGE SCALE GENOMIC DNA]</scope>
    <source>
        <strain evidence="3">DSM 19002 / CIP 109453 / HKI 454</strain>
        <plasmid evidence="2 3">pBRH02</plasmid>
    </source>
</reference>
<feature type="compositionally biased region" description="Low complexity" evidence="1">
    <location>
        <begin position="73"/>
        <end position="85"/>
    </location>
</feature>